<sequence length="67" mass="7356">MDMNRPFQRFRSQQLKREFLEPVNTNPIGPSGSLGLPFGTDIVLSQQLEEVPVTGFQAADYSSGGKA</sequence>
<evidence type="ECO:0000313" key="1">
    <source>
        <dbReference type="EMBL" id="ODB96455.1"/>
    </source>
</evidence>
<protein>
    <submittedName>
        <fullName evidence="1">Uncharacterized protein</fullName>
    </submittedName>
</protein>
<gene>
    <name evidence="1" type="ORF">A3196_06580</name>
</gene>
<name>A0A1E2UPH6_9GAMM</name>
<evidence type="ECO:0000313" key="2">
    <source>
        <dbReference type="Proteomes" id="UP000094849"/>
    </source>
</evidence>
<keyword evidence="2" id="KW-1185">Reference proteome</keyword>
<proteinExistence type="predicted"/>
<dbReference type="AlphaFoldDB" id="A0A1E2UPH6"/>
<reference evidence="1 2" key="1">
    <citation type="submission" date="2016-03" db="EMBL/GenBank/DDBJ databases">
        <title>Chemosynthetic sulphur-oxidizing symbionts of marine invertebrate animals are capable of nitrogen fixation.</title>
        <authorList>
            <person name="Petersen J.M."/>
            <person name="Kemper A."/>
            <person name="Gruber-Vodicka H."/>
            <person name="Cardini U."/>
            <person name="Geest Mvander."/>
            <person name="Kleiner M."/>
            <person name="Bulgheresi S."/>
            <person name="Fussmann M."/>
            <person name="Herbold C."/>
            <person name="Seah B.K.B."/>
            <person name="Antony C.Paul."/>
            <person name="Liu D."/>
            <person name="Belitz A."/>
            <person name="Weber M."/>
        </authorList>
    </citation>
    <scope>NUCLEOTIDE SEQUENCE [LARGE SCALE GENOMIC DNA]</scope>
    <source>
        <strain evidence="1">G_D</strain>
    </source>
</reference>
<dbReference type="EMBL" id="LVJZ01000003">
    <property type="protein sequence ID" value="ODB96455.1"/>
    <property type="molecule type" value="Genomic_DNA"/>
</dbReference>
<accession>A0A1E2UPH6</accession>
<organism evidence="1 2">
    <name type="scientific">Candidatus Thiodiazotropha endoloripes</name>
    <dbReference type="NCBI Taxonomy" id="1818881"/>
    <lineage>
        <taxon>Bacteria</taxon>
        <taxon>Pseudomonadati</taxon>
        <taxon>Pseudomonadota</taxon>
        <taxon>Gammaproteobacteria</taxon>
        <taxon>Chromatiales</taxon>
        <taxon>Sedimenticolaceae</taxon>
        <taxon>Candidatus Thiodiazotropha</taxon>
    </lineage>
</organism>
<comment type="caution">
    <text evidence="1">The sequence shown here is derived from an EMBL/GenBank/DDBJ whole genome shotgun (WGS) entry which is preliminary data.</text>
</comment>
<dbReference type="Proteomes" id="UP000094849">
    <property type="component" value="Unassembled WGS sequence"/>
</dbReference>